<reference evidence="2 3" key="1">
    <citation type="submission" date="2023-01" db="EMBL/GenBank/DDBJ databases">
        <title>Analysis of 21 Apiospora genomes using comparative genomics revels a genus with tremendous synthesis potential of carbohydrate active enzymes and secondary metabolites.</title>
        <authorList>
            <person name="Sorensen T."/>
        </authorList>
    </citation>
    <scope>NUCLEOTIDE SEQUENCE [LARGE SCALE GENOMIC DNA]</scope>
    <source>
        <strain evidence="2 3">CBS 33761</strain>
    </source>
</reference>
<name>A0ABR1RPX1_9PEZI</name>
<dbReference type="PANTHER" id="PTHR42791">
    <property type="entry name" value="GNAT FAMILY ACETYLTRANSFERASE"/>
    <property type="match status" value="1"/>
</dbReference>
<dbReference type="CDD" id="cd04301">
    <property type="entry name" value="NAT_SF"/>
    <property type="match status" value="1"/>
</dbReference>
<dbReference type="Proteomes" id="UP001444661">
    <property type="component" value="Unassembled WGS sequence"/>
</dbReference>
<accession>A0ABR1RPX1</accession>
<evidence type="ECO:0000259" key="1">
    <source>
        <dbReference type="PROSITE" id="PS51186"/>
    </source>
</evidence>
<dbReference type="PANTHER" id="PTHR42791:SF2">
    <property type="entry name" value="N-ACETYLTRANSFERASE DOMAIN-CONTAINING PROTEIN"/>
    <property type="match status" value="1"/>
</dbReference>
<sequence length="254" mass="28972">MTVTHEVPHHSPAGFRIREATKDDAEDLTRLWYSSFNPSHPFWDVATPDDATTRRWWNDTWIVGFQAGPEVLRTFVLEDLAQDNRIIALARWNVPQDGGRQDIPLPDFPAEWDAEVTEALWGGMPRNRREVMGQRPHWSEFVASLLSHSNGSGIFITYSLLTISFIKVLEFLGVDQGYQGKGLGFALVDWGCRQADKAGLETYLDATIKGLPFYKKRFGFEERKPLVMPTRPETYGDYELVASVRLPSTKPKDR</sequence>
<dbReference type="PROSITE" id="PS51186">
    <property type="entry name" value="GNAT"/>
    <property type="match status" value="1"/>
</dbReference>
<organism evidence="2 3">
    <name type="scientific">Apiospora rasikravindrae</name>
    <dbReference type="NCBI Taxonomy" id="990691"/>
    <lineage>
        <taxon>Eukaryota</taxon>
        <taxon>Fungi</taxon>
        <taxon>Dikarya</taxon>
        <taxon>Ascomycota</taxon>
        <taxon>Pezizomycotina</taxon>
        <taxon>Sordariomycetes</taxon>
        <taxon>Xylariomycetidae</taxon>
        <taxon>Amphisphaeriales</taxon>
        <taxon>Apiosporaceae</taxon>
        <taxon>Apiospora</taxon>
    </lineage>
</organism>
<evidence type="ECO:0000313" key="2">
    <source>
        <dbReference type="EMBL" id="KAK8016293.1"/>
    </source>
</evidence>
<feature type="domain" description="N-acetyltransferase" evidence="1">
    <location>
        <begin position="103"/>
        <end position="247"/>
    </location>
</feature>
<gene>
    <name evidence="2" type="ORF">PG993_014482</name>
</gene>
<dbReference type="EMBL" id="JAQQWK010000014">
    <property type="protein sequence ID" value="KAK8016293.1"/>
    <property type="molecule type" value="Genomic_DNA"/>
</dbReference>
<comment type="caution">
    <text evidence="2">The sequence shown here is derived from an EMBL/GenBank/DDBJ whole genome shotgun (WGS) entry which is preliminary data.</text>
</comment>
<keyword evidence="3" id="KW-1185">Reference proteome</keyword>
<dbReference type="InterPro" id="IPR000182">
    <property type="entry name" value="GNAT_dom"/>
</dbReference>
<dbReference type="InterPro" id="IPR052523">
    <property type="entry name" value="Trichothecene_AcTrans"/>
</dbReference>
<evidence type="ECO:0000313" key="3">
    <source>
        <dbReference type="Proteomes" id="UP001444661"/>
    </source>
</evidence>
<dbReference type="InterPro" id="IPR016181">
    <property type="entry name" value="Acyl_CoA_acyltransferase"/>
</dbReference>
<dbReference type="SUPFAM" id="SSF55729">
    <property type="entry name" value="Acyl-CoA N-acyltransferases (Nat)"/>
    <property type="match status" value="1"/>
</dbReference>
<proteinExistence type="predicted"/>
<dbReference type="Pfam" id="PF00583">
    <property type="entry name" value="Acetyltransf_1"/>
    <property type="match status" value="1"/>
</dbReference>
<dbReference type="Gene3D" id="3.40.630.30">
    <property type="match status" value="1"/>
</dbReference>
<protein>
    <recommendedName>
        <fullName evidence="1">N-acetyltransferase domain-containing protein</fullName>
    </recommendedName>
</protein>